<evidence type="ECO:0000256" key="1">
    <source>
        <dbReference type="SAM" id="Phobius"/>
    </source>
</evidence>
<evidence type="ECO:0000313" key="2">
    <source>
        <dbReference type="EMBL" id="WXB17150.1"/>
    </source>
</evidence>
<dbReference type="RefSeq" id="WP_394826780.1">
    <property type="nucleotide sequence ID" value="NZ_CP089984.1"/>
</dbReference>
<protein>
    <submittedName>
        <fullName evidence="2">Uncharacterized protein</fullName>
    </submittedName>
</protein>
<sequence length="61" mass="6179">MLGIAISATVVALVSLGVGLSSAGLTSQMAIIVALAIGAMAVASFIATWQQAQERAHRLNK</sequence>
<accession>A0ABZ2M2F5</accession>
<organism evidence="2 3">
    <name type="scientific">Pendulispora albinea</name>
    <dbReference type="NCBI Taxonomy" id="2741071"/>
    <lineage>
        <taxon>Bacteria</taxon>
        <taxon>Pseudomonadati</taxon>
        <taxon>Myxococcota</taxon>
        <taxon>Myxococcia</taxon>
        <taxon>Myxococcales</taxon>
        <taxon>Sorangiineae</taxon>
        <taxon>Pendulisporaceae</taxon>
        <taxon>Pendulispora</taxon>
    </lineage>
</organism>
<keyword evidence="3" id="KW-1185">Reference proteome</keyword>
<dbReference type="EMBL" id="CP089984">
    <property type="protein sequence ID" value="WXB17150.1"/>
    <property type="molecule type" value="Genomic_DNA"/>
</dbReference>
<name>A0ABZ2M2F5_9BACT</name>
<proteinExistence type="predicted"/>
<evidence type="ECO:0000313" key="3">
    <source>
        <dbReference type="Proteomes" id="UP001370348"/>
    </source>
</evidence>
<feature type="transmembrane region" description="Helical" evidence="1">
    <location>
        <begin position="29"/>
        <end position="49"/>
    </location>
</feature>
<dbReference type="Proteomes" id="UP001370348">
    <property type="component" value="Chromosome"/>
</dbReference>
<gene>
    <name evidence="2" type="ORF">LZC94_07695</name>
</gene>
<keyword evidence="1" id="KW-0472">Membrane</keyword>
<keyword evidence="1" id="KW-0812">Transmembrane</keyword>
<reference evidence="2 3" key="1">
    <citation type="submission" date="2021-12" db="EMBL/GenBank/DDBJ databases">
        <title>Discovery of the Pendulisporaceae a myxobacterial family with distinct sporulation behavior and unique specialized metabolism.</title>
        <authorList>
            <person name="Garcia R."/>
            <person name="Popoff A."/>
            <person name="Bader C.D."/>
            <person name="Loehr J."/>
            <person name="Walesch S."/>
            <person name="Walt C."/>
            <person name="Boldt J."/>
            <person name="Bunk B."/>
            <person name="Haeckl F.J.F.P.J."/>
            <person name="Gunesch A.P."/>
            <person name="Birkelbach J."/>
            <person name="Nuebel U."/>
            <person name="Pietschmann T."/>
            <person name="Bach T."/>
            <person name="Mueller R."/>
        </authorList>
    </citation>
    <scope>NUCLEOTIDE SEQUENCE [LARGE SCALE GENOMIC DNA]</scope>
    <source>
        <strain evidence="2 3">MSr11954</strain>
    </source>
</reference>
<keyword evidence="1" id="KW-1133">Transmembrane helix</keyword>